<accession>A0A2R6WWX5</accession>
<dbReference type="Proteomes" id="UP000244005">
    <property type="component" value="Unassembled WGS sequence"/>
</dbReference>
<gene>
    <name evidence="1" type="ORF">MARPO_0052s0104</name>
</gene>
<dbReference type="AlphaFoldDB" id="A0A2R6WWX5"/>
<name>A0A2R6WWX5_MARPO</name>
<evidence type="ECO:0000313" key="1">
    <source>
        <dbReference type="EMBL" id="PTQ38325.1"/>
    </source>
</evidence>
<dbReference type="Gramene" id="Mp6g01000.1">
    <property type="protein sequence ID" value="Mp6g01000.1.cds1"/>
    <property type="gene ID" value="Mp6g01000"/>
</dbReference>
<reference evidence="2" key="1">
    <citation type="journal article" date="2017" name="Cell">
        <title>Insights into land plant evolution garnered from the Marchantia polymorpha genome.</title>
        <authorList>
            <person name="Bowman J.L."/>
            <person name="Kohchi T."/>
            <person name="Yamato K.T."/>
            <person name="Jenkins J."/>
            <person name="Shu S."/>
            <person name="Ishizaki K."/>
            <person name="Yamaoka S."/>
            <person name="Nishihama R."/>
            <person name="Nakamura Y."/>
            <person name="Berger F."/>
            <person name="Adam C."/>
            <person name="Aki S.S."/>
            <person name="Althoff F."/>
            <person name="Araki T."/>
            <person name="Arteaga-Vazquez M.A."/>
            <person name="Balasubrmanian S."/>
            <person name="Barry K."/>
            <person name="Bauer D."/>
            <person name="Boehm C.R."/>
            <person name="Briginshaw L."/>
            <person name="Caballero-Perez J."/>
            <person name="Catarino B."/>
            <person name="Chen F."/>
            <person name="Chiyoda S."/>
            <person name="Chovatia M."/>
            <person name="Davies K.M."/>
            <person name="Delmans M."/>
            <person name="Demura T."/>
            <person name="Dierschke T."/>
            <person name="Dolan L."/>
            <person name="Dorantes-Acosta A.E."/>
            <person name="Eklund D.M."/>
            <person name="Florent S.N."/>
            <person name="Flores-Sandoval E."/>
            <person name="Fujiyama A."/>
            <person name="Fukuzawa H."/>
            <person name="Galik B."/>
            <person name="Grimanelli D."/>
            <person name="Grimwood J."/>
            <person name="Grossniklaus U."/>
            <person name="Hamada T."/>
            <person name="Haseloff J."/>
            <person name="Hetherington A.J."/>
            <person name="Higo A."/>
            <person name="Hirakawa Y."/>
            <person name="Hundley H.N."/>
            <person name="Ikeda Y."/>
            <person name="Inoue K."/>
            <person name="Inoue S.I."/>
            <person name="Ishida S."/>
            <person name="Jia Q."/>
            <person name="Kakita M."/>
            <person name="Kanazawa T."/>
            <person name="Kawai Y."/>
            <person name="Kawashima T."/>
            <person name="Kennedy M."/>
            <person name="Kinose K."/>
            <person name="Kinoshita T."/>
            <person name="Kohara Y."/>
            <person name="Koide E."/>
            <person name="Komatsu K."/>
            <person name="Kopischke S."/>
            <person name="Kubo M."/>
            <person name="Kyozuka J."/>
            <person name="Lagercrantz U."/>
            <person name="Lin S.S."/>
            <person name="Lindquist E."/>
            <person name="Lipzen A.M."/>
            <person name="Lu C.W."/>
            <person name="De Luna E."/>
            <person name="Martienssen R.A."/>
            <person name="Minamino N."/>
            <person name="Mizutani M."/>
            <person name="Mizutani M."/>
            <person name="Mochizuki N."/>
            <person name="Monte I."/>
            <person name="Mosher R."/>
            <person name="Nagasaki H."/>
            <person name="Nakagami H."/>
            <person name="Naramoto S."/>
            <person name="Nishitani K."/>
            <person name="Ohtani M."/>
            <person name="Okamoto T."/>
            <person name="Okumura M."/>
            <person name="Phillips J."/>
            <person name="Pollak B."/>
            <person name="Reinders A."/>
            <person name="Rovekamp M."/>
            <person name="Sano R."/>
            <person name="Sawa S."/>
            <person name="Schmid M.W."/>
            <person name="Shirakawa M."/>
            <person name="Solano R."/>
            <person name="Spunde A."/>
            <person name="Suetsugu N."/>
            <person name="Sugano S."/>
            <person name="Sugiyama A."/>
            <person name="Sun R."/>
            <person name="Suzuki Y."/>
            <person name="Takenaka M."/>
            <person name="Takezawa D."/>
            <person name="Tomogane H."/>
            <person name="Tsuzuki M."/>
            <person name="Ueda T."/>
            <person name="Umeda M."/>
            <person name="Ward J.M."/>
            <person name="Watanabe Y."/>
            <person name="Yazaki K."/>
            <person name="Yokoyama R."/>
            <person name="Yoshitake Y."/>
            <person name="Yotsui I."/>
            <person name="Zachgo S."/>
            <person name="Schmutz J."/>
        </authorList>
    </citation>
    <scope>NUCLEOTIDE SEQUENCE [LARGE SCALE GENOMIC DNA]</scope>
    <source>
        <strain evidence="2">Tak-1</strain>
    </source>
</reference>
<proteinExistence type="predicted"/>
<sequence>MKESQKNEFSFFHSDFHFALFFFSTEKIPLRKQQGFVKTCDATVCFKKGFDSEGLLAVYARYFRSENSECSCSALTCFQSCYGGDGKFH</sequence>
<protein>
    <submittedName>
        <fullName evidence="1">Uncharacterized protein</fullName>
    </submittedName>
</protein>
<dbReference type="EMBL" id="KZ772724">
    <property type="protein sequence ID" value="PTQ38325.1"/>
    <property type="molecule type" value="Genomic_DNA"/>
</dbReference>
<keyword evidence="2" id="KW-1185">Reference proteome</keyword>
<evidence type="ECO:0000313" key="2">
    <source>
        <dbReference type="Proteomes" id="UP000244005"/>
    </source>
</evidence>
<organism evidence="1 2">
    <name type="scientific">Marchantia polymorpha</name>
    <name type="common">Common liverwort</name>
    <name type="synonym">Marchantia aquatica</name>
    <dbReference type="NCBI Taxonomy" id="3197"/>
    <lineage>
        <taxon>Eukaryota</taxon>
        <taxon>Viridiplantae</taxon>
        <taxon>Streptophyta</taxon>
        <taxon>Embryophyta</taxon>
        <taxon>Marchantiophyta</taxon>
        <taxon>Marchantiopsida</taxon>
        <taxon>Marchantiidae</taxon>
        <taxon>Marchantiales</taxon>
        <taxon>Marchantiaceae</taxon>
        <taxon>Marchantia</taxon>
    </lineage>
</organism>